<evidence type="ECO:0000259" key="8">
    <source>
        <dbReference type="Pfam" id="PF00150"/>
    </source>
</evidence>
<evidence type="ECO:0000256" key="2">
    <source>
        <dbReference type="ARBA" id="ARBA00005641"/>
    </source>
</evidence>
<gene>
    <name evidence="9" type="ORF">DACRYDRAFT_127563</name>
</gene>
<dbReference type="HOGENOM" id="CLU_029718_1_1_1"/>
<comment type="similarity">
    <text evidence="2 6">Belongs to the glycosyl hydrolase 5 (cellulase A) family.</text>
</comment>
<dbReference type="EMBL" id="JH795876">
    <property type="protein sequence ID" value="EJT97750.1"/>
    <property type="molecule type" value="Genomic_DNA"/>
</dbReference>
<accession>M5FNP0</accession>
<name>M5FNP0_DACPD</name>
<evidence type="ECO:0000256" key="1">
    <source>
        <dbReference type="ARBA" id="ARBA00000966"/>
    </source>
</evidence>
<dbReference type="SUPFAM" id="SSF51445">
    <property type="entry name" value="(Trans)glycosidases"/>
    <property type="match status" value="1"/>
</dbReference>
<feature type="signal peptide" evidence="7">
    <location>
        <begin position="1"/>
        <end position="19"/>
    </location>
</feature>
<dbReference type="OMA" id="ARWYCAV"/>
<keyword evidence="4 6" id="KW-0378">Hydrolase</keyword>
<evidence type="ECO:0000313" key="9">
    <source>
        <dbReference type="EMBL" id="EJT97750.1"/>
    </source>
</evidence>
<dbReference type="Pfam" id="PF00150">
    <property type="entry name" value="Cellulase"/>
    <property type="match status" value="1"/>
</dbReference>
<dbReference type="PANTHER" id="PTHR34142">
    <property type="entry name" value="ENDO-BETA-1,4-GLUCANASE A"/>
    <property type="match status" value="1"/>
</dbReference>
<dbReference type="RefSeq" id="XP_040624648.1">
    <property type="nucleotide sequence ID" value="XM_040770936.1"/>
</dbReference>
<dbReference type="GO" id="GO:0008810">
    <property type="term" value="F:cellulase activity"/>
    <property type="evidence" value="ECO:0007669"/>
    <property type="project" value="UniProtKB-EC"/>
</dbReference>
<evidence type="ECO:0000256" key="4">
    <source>
        <dbReference type="ARBA" id="ARBA00022801"/>
    </source>
</evidence>
<proteinExistence type="inferred from homology"/>
<dbReference type="Proteomes" id="UP000030653">
    <property type="component" value="Unassembled WGS sequence"/>
</dbReference>
<dbReference type="OrthoDB" id="5823761at2759"/>
<feature type="chain" id="PRO_5004067088" description="cellulase" evidence="7">
    <location>
        <begin position="20"/>
        <end position="329"/>
    </location>
</feature>
<protein>
    <recommendedName>
        <fullName evidence="3">cellulase</fullName>
        <ecNumber evidence="3">3.2.1.4</ecNumber>
    </recommendedName>
</protein>
<evidence type="ECO:0000256" key="7">
    <source>
        <dbReference type="SAM" id="SignalP"/>
    </source>
</evidence>
<reference evidence="9 10" key="1">
    <citation type="journal article" date="2012" name="Science">
        <title>The Paleozoic origin of enzymatic lignin decomposition reconstructed from 31 fungal genomes.</title>
        <authorList>
            <person name="Floudas D."/>
            <person name="Binder M."/>
            <person name="Riley R."/>
            <person name="Barry K."/>
            <person name="Blanchette R.A."/>
            <person name="Henrissat B."/>
            <person name="Martinez A.T."/>
            <person name="Otillar R."/>
            <person name="Spatafora J.W."/>
            <person name="Yadav J.S."/>
            <person name="Aerts A."/>
            <person name="Benoit I."/>
            <person name="Boyd A."/>
            <person name="Carlson A."/>
            <person name="Copeland A."/>
            <person name="Coutinho P.M."/>
            <person name="de Vries R.P."/>
            <person name="Ferreira P."/>
            <person name="Findley K."/>
            <person name="Foster B."/>
            <person name="Gaskell J."/>
            <person name="Glotzer D."/>
            <person name="Gorecki P."/>
            <person name="Heitman J."/>
            <person name="Hesse C."/>
            <person name="Hori C."/>
            <person name="Igarashi K."/>
            <person name="Jurgens J.A."/>
            <person name="Kallen N."/>
            <person name="Kersten P."/>
            <person name="Kohler A."/>
            <person name="Kuees U."/>
            <person name="Kumar T.K.A."/>
            <person name="Kuo A."/>
            <person name="LaButti K."/>
            <person name="Larrondo L.F."/>
            <person name="Lindquist E."/>
            <person name="Ling A."/>
            <person name="Lombard V."/>
            <person name="Lucas S."/>
            <person name="Lundell T."/>
            <person name="Martin R."/>
            <person name="McLaughlin D.J."/>
            <person name="Morgenstern I."/>
            <person name="Morin E."/>
            <person name="Murat C."/>
            <person name="Nagy L.G."/>
            <person name="Nolan M."/>
            <person name="Ohm R.A."/>
            <person name="Patyshakuliyeva A."/>
            <person name="Rokas A."/>
            <person name="Ruiz-Duenas F.J."/>
            <person name="Sabat G."/>
            <person name="Salamov A."/>
            <person name="Samejima M."/>
            <person name="Schmutz J."/>
            <person name="Slot J.C."/>
            <person name="St John F."/>
            <person name="Stenlid J."/>
            <person name="Sun H."/>
            <person name="Sun S."/>
            <person name="Syed K."/>
            <person name="Tsang A."/>
            <person name="Wiebenga A."/>
            <person name="Young D."/>
            <person name="Pisabarro A."/>
            <person name="Eastwood D.C."/>
            <person name="Martin F."/>
            <person name="Cullen D."/>
            <person name="Grigoriev I.V."/>
            <person name="Hibbett D.S."/>
        </authorList>
    </citation>
    <scope>NUCLEOTIDE SEQUENCE [LARGE SCALE GENOMIC DNA]</scope>
    <source>
        <strain evidence="9 10">DJM-731 SS1</strain>
    </source>
</reference>
<feature type="domain" description="Glycoside hydrolase family 5" evidence="8">
    <location>
        <begin position="59"/>
        <end position="292"/>
    </location>
</feature>
<dbReference type="AlphaFoldDB" id="M5FNP0"/>
<evidence type="ECO:0000256" key="6">
    <source>
        <dbReference type="RuleBase" id="RU361153"/>
    </source>
</evidence>
<evidence type="ECO:0000313" key="10">
    <source>
        <dbReference type="Proteomes" id="UP000030653"/>
    </source>
</evidence>
<keyword evidence="10" id="KW-1185">Reference proteome</keyword>
<dbReference type="InterPro" id="IPR001547">
    <property type="entry name" value="Glyco_hydro_5"/>
</dbReference>
<dbReference type="EC" id="3.2.1.4" evidence="3"/>
<comment type="catalytic activity">
    <reaction evidence="1">
        <text>Endohydrolysis of (1-&gt;4)-beta-D-glucosidic linkages in cellulose, lichenin and cereal beta-D-glucans.</text>
        <dbReference type="EC" id="3.2.1.4"/>
    </reaction>
</comment>
<dbReference type="Gene3D" id="3.20.20.80">
    <property type="entry name" value="Glycosidases"/>
    <property type="match status" value="1"/>
</dbReference>
<keyword evidence="5 6" id="KW-0326">Glycosidase</keyword>
<dbReference type="InterPro" id="IPR018087">
    <property type="entry name" value="Glyco_hydro_5_CS"/>
</dbReference>
<dbReference type="InterPro" id="IPR017853">
    <property type="entry name" value="GH"/>
</dbReference>
<keyword evidence="7" id="KW-0732">Signal</keyword>
<evidence type="ECO:0000256" key="5">
    <source>
        <dbReference type="ARBA" id="ARBA00023295"/>
    </source>
</evidence>
<dbReference type="GO" id="GO:0009251">
    <property type="term" value="P:glucan catabolic process"/>
    <property type="evidence" value="ECO:0007669"/>
    <property type="project" value="TreeGrafter"/>
</dbReference>
<evidence type="ECO:0000256" key="3">
    <source>
        <dbReference type="ARBA" id="ARBA00012601"/>
    </source>
</evidence>
<dbReference type="STRING" id="1858805.M5FNP0"/>
<dbReference type="PROSITE" id="PS00659">
    <property type="entry name" value="GLYCOSYL_HYDROL_F5"/>
    <property type="match status" value="1"/>
</dbReference>
<dbReference type="GeneID" id="63685998"/>
<sequence>MRTATFATALGFAVSAAVAIPRLGGVNTAGYDFMVYTDGSFDGPGTQPPLYQYGHFSPQGTNLYRLPFAWQLATPTLHYYNEVVQTALATNAYVILDVHNYARWNGEIINQGGPTIEQYASLWYQMASFYKNEPRVIYGLMNEPHDLPDNSLWPPAVQGAINAVRAAGSVSQYILMPGSSWTSAAAMPTEMGPYLLNLTDPAYPGSKERLLFDVHKYLDYDNSGTHTNYVTNNTDILQTLVTWLKANGNRQAILSETGGGRNDSSCFTMLGEELAFIKNNYPTMVGFSAWAAGAFDTTYILSLTPANYTIDAPLWDYAIRPNLPPPTYF</sequence>
<organism evidence="9 10">
    <name type="scientific">Dacryopinax primogenitus (strain DJM 731)</name>
    <name type="common">Brown rot fungus</name>
    <dbReference type="NCBI Taxonomy" id="1858805"/>
    <lineage>
        <taxon>Eukaryota</taxon>
        <taxon>Fungi</taxon>
        <taxon>Dikarya</taxon>
        <taxon>Basidiomycota</taxon>
        <taxon>Agaricomycotina</taxon>
        <taxon>Dacrymycetes</taxon>
        <taxon>Dacrymycetales</taxon>
        <taxon>Dacrymycetaceae</taxon>
        <taxon>Dacryopinax</taxon>
    </lineage>
</organism>
<dbReference type="PANTHER" id="PTHR34142:SF5">
    <property type="entry name" value="CBM1 DOMAIN-CONTAINING PROTEIN"/>
    <property type="match status" value="1"/>
</dbReference>